<proteinExistence type="inferred from homology"/>
<dbReference type="Pfam" id="PF00112">
    <property type="entry name" value="Peptidase_C1"/>
    <property type="match status" value="1"/>
</dbReference>
<dbReference type="PROSITE" id="PS00640">
    <property type="entry name" value="THIOL_PROTEASE_ASN"/>
    <property type="match status" value="1"/>
</dbReference>
<dbReference type="SMART" id="SM00645">
    <property type="entry name" value="Pept_C1"/>
    <property type="match status" value="1"/>
</dbReference>
<feature type="domain" description="Peptidase C1A papain C-terminal" evidence="3">
    <location>
        <begin position="1"/>
        <end position="168"/>
    </location>
</feature>
<dbReference type="InterPro" id="IPR013128">
    <property type="entry name" value="Peptidase_C1A"/>
</dbReference>
<dbReference type="InterPro" id="IPR025660">
    <property type="entry name" value="Pept_his_AS"/>
</dbReference>
<dbReference type="SUPFAM" id="SSF54001">
    <property type="entry name" value="Cysteine proteinases"/>
    <property type="match status" value="1"/>
</dbReference>
<evidence type="ECO:0000259" key="3">
    <source>
        <dbReference type="SMART" id="SM00645"/>
    </source>
</evidence>
<organism evidence="4 5">
    <name type="scientific">Kipferlia bialata</name>
    <dbReference type="NCBI Taxonomy" id="797122"/>
    <lineage>
        <taxon>Eukaryota</taxon>
        <taxon>Metamonada</taxon>
        <taxon>Carpediemonas-like organisms</taxon>
        <taxon>Kipferlia</taxon>
    </lineage>
</organism>
<name>A0A9K3D4L8_9EUKA</name>
<protein>
    <submittedName>
        <fullName evidence="4">Peptidase C1A</fullName>
    </submittedName>
</protein>
<evidence type="ECO:0000256" key="2">
    <source>
        <dbReference type="ARBA" id="ARBA00023157"/>
    </source>
</evidence>
<dbReference type="Proteomes" id="UP000265618">
    <property type="component" value="Unassembled WGS sequence"/>
</dbReference>
<dbReference type="GO" id="GO:0006508">
    <property type="term" value="P:proteolysis"/>
    <property type="evidence" value="ECO:0007669"/>
    <property type="project" value="InterPro"/>
</dbReference>
<evidence type="ECO:0000256" key="1">
    <source>
        <dbReference type="ARBA" id="ARBA00008455"/>
    </source>
</evidence>
<evidence type="ECO:0000313" key="4">
    <source>
        <dbReference type="EMBL" id="GIQ88741.1"/>
    </source>
</evidence>
<keyword evidence="2" id="KW-1015">Disulfide bond</keyword>
<keyword evidence="5" id="KW-1185">Reference proteome</keyword>
<gene>
    <name evidence="4" type="ORF">KIPB_011062</name>
</gene>
<dbReference type="Gene3D" id="3.90.70.10">
    <property type="entry name" value="Cysteine proteinases"/>
    <property type="match status" value="1"/>
</dbReference>
<comment type="caution">
    <text evidence="4">The sequence shown here is derived from an EMBL/GenBank/DDBJ whole genome shotgun (WGS) entry which is preliminary data.</text>
</comment>
<dbReference type="AlphaFoldDB" id="A0A9K3D4L8"/>
<dbReference type="PROSITE" id="PS00639">
    <property type="entry name" value="THIOL_PROTEASE_HIS"/>
    <property type="match status" value="1"/>
</dbReference>
<dbReference type="OrthoDB" id="3789175at2759"/>
<dbReference type="InterPro" id="IPR038765">
    <property type="entry name" value="Papain-like_cys_pep_sf"/>
</dbReference>
<evidence type="ECO:0000313" key="5">
    <source>
        <dbReference type="Proteomes" id="UP000265618"/>
    </source>
</evidence>
<feature type="non-terminal residue" evidence="4">
    <location>
        <position position="1"/>
    </location>
</feature>
<dbReference type="EMBL" id="BDIP01004343">
    <property type="protein sequence ID" value="GIQ88741.1"/>
    <property type="molecule type" value="Genomic_DNA"/>
</dbReference>
<comment type="similarity">
    <text evidence="1">Belongs to the peptidase C1 family.</text>
</comment>
<sequence length="171" mass="19301">YSQACDGGFEHLVVKFSEDYGILPAESFPYTSGADGTVSSCDAQLDGDRYTFTRYEYLGGYYGASNEALMLNELYLNGPMPVSIEVYDDFHDYAGGVYYHKDDELTTSFFEPTSHSVLLVGYGFDEDEQLPFWTIQNSWADGWGEEGYIRIVRGVDNCAVESAPVRFFWQP</sequence>
<reference evidence="4 5" key="1">
    <citation type="journal article" date="2018" name="PLoS ONE">
        <title>The draft genome of Kipferlia bialata reveals reductive genome evolution in fornicate parasites.</title>
        <authorList>
            <person name="Tanifuji G."/>
            <person name="Takabayashi S."/>
            <person name="Kume K."/>
            <person name="Takagi M."/>
            <person name="Nakayama T."/>
            <person name="Kamikawa R."/>
            <person name="Inagaki Y."/>
            <person name="Hashimoto T."/>
        </authorList>
    </citation>
    <scope>NUCLEOTIDE SEQUENCE [LARGE SCALE GENOMIC DNA]</scope>
    <source>
        <strain evidence="4">NY0173</strain>
    </source>
</reference>
<accession>A0A9K3D4L8</accession>
<dbReference type="InterPro" id="IPR000668">
    <property type="entry name" value="Peptidase_C1A_C"/>
</dbReference>
<dbReference type="GO" id="GO:0008234">
    <property type="term" value="F:cysteine-type peptidase activity"/>
    <property type="evidence" value="ECO:0007669"/>
    <property type="project" value="InterPro"/>
</dbReference>
<dbReference type="PANTHER" id="PTHR12411">
    <property type="entry name" value="CYSTEINE PROTEASE FAMILY C1-RELATED"/>
    <property type="match status" value="1"/>
</dbReference>
<dbReference type="InterPro" id="IPR025661">
    <property type="entry name" value="Pept_asp_AS"/>
</dbReference>